<dbReference type="SUPFAM" id="SSF56176">
    <property type="entry name" value="FAD-binding/transporter-associated domain-like"/>
    <property type="match status" value="1"/>
</dbReference>
<evidence type="ECO:0000256" key="2">
    <source>
        <dbReference type="ARBA" id="ARBA00022827"/>
    </source>
</evidence>
<dbReference type="PANTHER" id="PTHR42659:SF2">
    <property type="entry name" value="XANTHINE DEHYDROGENASE SUBUNIT C-RELATED"/>
    <property type="match status" value="1"/>
</dbReference>
<dbReference type="InterPro" id="IPR005107">
    <property type="entry name" value="CO_DH_flav_C"/>
</dbReference>
<feature type="domain" description="FAD-binding PCMH-type" evidence="4">
    <location>
        <begin position="1"/>
        <end position="177"/>
    </location>
</feature>
<sequence length="275" mass="29455">MKPPAFDFLRPDTVAEVLDTLARHGGAAVLLGGGQSLVPMLNMRLSRPAVLIDTLRLTQTAVIEDRGDTIRVGMGVRQAQLEHWPALPRRLPLLARAIPWIGHVQTRARGTVCGSVAHADPSAELPLCLLALGGHVHLRSRRKTRDLPADQFFAGMMSTARAEDEMIEAVSFPAAPPGTGHAFREVARRHGDFAIAAVAGIVGPAGATLAIAGVDDIPRRFALPAPGDSALDDALDGIAWTLNARDDLHASARYRRELVRRLGRAVLEEAAACRI</sequence>
<proteinExistence type="predicted"/>
<dbReference type="SMART" id="SM01092">
    <property type="entry name" value="CO_deh_flav_C"/>
    <property type="match status" value="1"/>
</dbReference>
<dbReference type="Gene3D" id="3.30.390.50">
    <property type="entry name" value="CO dehydrogenase flavoprotein, C-terminal domain"/>
    <property type="match status" value="1"/>
</dbReference>
<dbReference type="InterPro" id="IPR036683">
    <property type="entry name" value="CO_DH_flav_C_dom_sf"/>
</dbReference>
<dbReference type="InterPro" id="IPR016166">
    <property type="entry name" value="FAD-bd_PCMH"/>
</dbReference>
<gene>
    <name evidence="5" type="ORF">RGD00_00675</name>
</gene>
<dbReference type="SUPFAM" id="SSF55447">
    <property type="entry name" value="CO dehydrogenase flavoprotein C-terminal domain-like"/>
    <property type="match status" value="1"/>
</dbReference>
<keyword evidence="1" id="KW-0285">Flavoprotein</keyword>
<dbReference type="InterPro" id="IPR036318">
    <property type="entry name" value="FAD-bd_PCMH-like_sf"/>
</dbReference>
<dbReference type="EMBL" id="JAVKPH010000001">
    <property type="protein sequence ID" value="MDR5651103.1"/>
    <property type="molecule type" value="Genomic_DNA"/>
</dbReference>
<comment type="caution">
    <text evidence="5">The sequence shown here is derived from an EMBL/GenBank/DDBJ whole genome shotgun (WGS) entry which is preliminary data.</text>
</comment>
<accession>A0ABU1F3A0</accession>
<dbReference type="Gene3D" id="3.30.465.10">
    <property type="match status" value="1"/>
</dbReference>
<evidence type="ECO:0000256" key="1">
    <source>
        <dbReference type="ARBA" id="ARBA00022630"/>
    </source>
</evidence>
<dbReference type="InterPro" id="IPR002346">
    <property type="entry name" value="Mopterin_DH_FAD-bd"/>
</dbReference>
<dbReference type="InterPro" id="IPR016167">
    <property type="entry name" value="FAD-bd_PCMH_sub1"/>
</dbReference>
<dbReference type="PROSITE" id="PS51387">
    <property type="entry name" value="FAD_PCMH"/>
    <property type="match status" value="1"/>
</dbReference>
<dbReference type="InterPro" id="IPR016169">
    <property type="entry name" value="FAD-bd_PCMH_sub2"/>
</dbReference>
<dbReference type="Pfam" id="PF00941">
    <property type="entry name" value="FAD_binding_5"/>
    <property type="match status" value="1"/>
</dbReference>
<dbReference type="InterPro" id="IPR051312">
    <property type="entry name" value="Diverse_Substr_Oxidored"/>
</dbReference>
<protein>
    <submittedName>
        <fullName evidence="5">FAD binding domain-containing protein</fullName>
    </submittedName>
</protein>
<dbReference type="Gene3D" id="3.30.43.10">
    <property type="entry name" value="Uridine Diphospho-n-acetylenolpyruvylglucosamine Reductase, domain 2"/>
    <property type="match status" value="1"/>
</dbReference>
<dbReference type="RefSeq" id="WP_310455151.1">
    <property type="nucleotide sequence ID" value="NZ_JAVKPH010000001.1"/>
</dbReference>
<reference evidence="5 6" key="1">
    <citation type="submission" date="2023-09" db="EMBL/GenBank/DDBJ databases">
        <title>Xinfangfangia sedmenti sp. nov., isolated the sedment.</title>
        <authorList>
            <person name="Xu L."/>
        </authorList>
    </citation>
    <scope>NUCLEOTIDE SEQUENCE [LARGE SCALE GENOMIC DNA]</scope>
    <source>
        <strain evidence="5 6">LG-4</strain>
    </source>
</reference>
<dbReference type="Proteomes" id="UP001247754">
    <property type="component" value="Unassembled WGS sequence"/>
</dbReference>
<keyword evidence="2" id="KW-0274">FAD</keyword>
<keyword evidence="6" id="KW-1185">Reference proteome</keyword>
<organism evidence="5 6">
    <name type="scientific">Ruixingdingia sedimenti</name>
    <dbReference type="NCBI Taxonomy" id="3073604"/>
    <lineage>
        <taxon>Bacteria</taxon>
        <taxon>Pseudomonadati</taxon>
        <taxon>Pseudomonadota</taxon>
        <taxon>Alphaproteobacteria</taxon>
        <taxon>Rhodobacterales</taxon>
        <taxon>Paracoccaceae</taxon>
        <taxon>Ruixingdingia</taxon>
    </lineage>
</organism>
<keyword evidence="3" id="KW-0560">Oxidoreductase</keyword>
<dbReference type="PANTHER" id="PTHR42659">
    <property type="entry name" value="XANTHINE DEHYDROGENASE SUBUNIT C-RELATED"/>
    <property type="match status" value="1"/>
</dbReference>
<evidence type="ECO:0000313" key="5">
    <source>
        <dbReference type="EMBL" id="MDR5651103.1"/>
    </source>
</evidence>
<evidence type="ECO:0000259" key="4">
    <source>
        <dbReference type="PROSITE" id="PS51387"/>
    </source>
</evidence>
<name>A0ABU1F3A0_9RHOB</name>
<evidence type="ECO:0000256" key="3">
    <source>
        <dbReference type="ARBA" id="ARBA00023002"/>
    </source>
</evidence>
<evidence type="ECO:0000313" key="6">
    <source>
        <dbReference type="Proteomes" id="UP001247754"/>
    </source>
</evidence>